<evidence type="ECO:0000313" key="1">
    <source>
        <dbReference type="EMBL" id="KAK0670019.1"/>
    </source>
</evidence>
<proteinExistence type="predicted"/>
<organism evidence="1 2">
    <name type="scientific">Cercophora samala</name>
    <dbReference type="NCBI Taxonomy" id="330535"/>
    <lineage>
        <taxon>Eukaryota</taxon>
        <taxon>Fungi</taxon>
        <taxon>Dikarya</taxon>
        <taxon>Ascomycota</taxon>
        <taxon>Pezizomycotina</taxon>
        <taxon>Sordariomycetes</taxon>
        <taxon>Sordariomycetidae</taxon>
        <taxon>Sordariales</taxon>
        <taxon>Lasiosphaeriaceae</taxon>
        <taxon>Cercophora</taxon>
    </lineage>
</organism>
<protein>
    <submittedName>
        <fullName evidence="1">Uncharacterized protein</fullName>
    </submittedName>
</protein>
<comment type="caution">
    <text evidence="1">The sequence shown here is derived from an EMBL/GenBank/DDBJ whole genome shotgun (WGS) entry which is preliminary data.</text>
</comment>
<reference evidence="1" key="1">
    <citation type="submission" date="2023-06" db="EMBL/GenBank/DDBJ databases">
        <title>Genome-scale phylogeny and comparative genomics of the fungal order Sordariales.</title>
        <authorList>
            <consortium name="Lawrence Berkeley National Laboratory"/>
            <person name="Hensen N."/>
            <person name="Bonometti L."/>
            <person name="Westerberg I."/>
            <person name="Brannstrom I.O."/>
            <person name="Guillou S."/>
            <person name="Cros-Aarteil S."/>
            <person name="Calhoun S."/>
            <person name="Haridas S."/>
            <person name="Kuo A."/>
            <person name="Mondo S."/>
            <person name="Pangilinan J."/>
            <person name="Riley R."/>
            <person name="Labutti K."/>
            <person name="Andreopoulos B."/>
            <person name="Lipzen A."/>
            <person name="Chen C."/>
            <person name="Yanf M."/>
            <person name="Daum C."/>
            <person name="Ng V."/>
            <person name="Clum A."/>
            <person name="Steindorff A."/>
            <person name="Ohm R."/>
            <person name="Martin F."/>
            <person name="Silar P."/>
            <person name="Natvig D."/>
            <person name="Lalanne C."/>
            <person name="Gautier V."/>
            <person name="Ament-Velasquez S.L."/>
            <person name="Kruys A."/>
            <person name="Hutchinson M.I."/>
            <person name="Powell A.J."/>
            <person name="Barry K."/>
            <person name="Miller A.N."/>
            <person name="Grigoriev I.V."/>
            <person name="Debuchy R."/>
            <person name="Gladieux P."/>
            <person name="Thoren M.H."/>
            <person name="Johannesson H."/>
        </authorList>
    </citation>
    <scope>NUCLEOTIDE SEQUENCE</scope>
    <source>
        <strain evidence="1">CBS 307.81</strain>
    </source>
</reference>
<keyword evidence="2" id="KW-1185">Reference proteome</keyword>
<dbReference type="Proteomes" id="UP001174997">
    <property type="component" value="Unassembled WGS sequence"/>
</dbReference>
<name>A0AA39ZFF1_9PEZI</name>
<gene>
    <name evidence="1" type="ORF">QBC41DRAFT_318636</name>
</gene>
<accession>A0AA39ZFF1</accession>
<sequence>MPSSFFTLTTSEWPQRIVLLGVILAPLFDVTAAVKFLTAQTAPVGISSECLDALTVDVPCSLYVSRFRPGYYYTETVLDEACTAGCEAGLLSYETSVVSACSSDTWEGYDDDDDGGEQLGTIPSLLRYLYSVICLRDSGRWCNVLGGVAAQTSDPGSKCPSNREIVVVQGLHFRKTAQVYTRARLPQTQQHPLHAICASSKA</sequence>
<dbReference type="EMBL" id="JAULSY010000036">
    <property type="protein sequence ID" value="KAK0670019.1"/>
    <property type="molecule type" value="Genomic_DNA"/>
</dbReference>
<dbReference type="AlphaFoldDB" id="A0AA39ZFF1"/>
<evidence type="ECO:0000313" key="2">
    <source>
        <dbReference type="Proteomes" id="UP001174997"/>
    </source>
</evidence>